<evidence type="ECO:0000313" key="1">
    <source>
        <dbReference type="EMBL" id="RUP49781.1"/>
    </source>
</evidence>
<dbReference type="Proteomes" id="UP000268093">
    <property type="component" value="Unassembled WGS sequence"/>
</dbReference>
<dbReference type="EMBL" id="RBNI01001983">
    <property type="protein sequence ID" value="RUP49781.1"/>
    <property type="molecule type" value="Genomic_DNA"/>
</dbReference>
<dbReference type="OrthoDB" id="10460765at2759"/>
<dbReference type="AlphaFoldDB" id="A0A433DG08"/>
<comment type="caution">
    <text evidence="1">The sequence shown here is derived from an EMBL/GenBank/DDBJ whole genome shotgun (WGS) entry which is preliminary data.</text>
</comment>
<accession>A0A433DG08</accession>
<reference evidence="1 2" key="1">
    <citation type="journal article" date="2018" name="New Phytol.">
        <title>Phylogenomics of Endogonaceae and evolution of mycorrhizas within Mucoromycota.</title>
        <authorList>
            <person name="Chang Y."/>
            <person name="Desiro A."/>
            <person name="Na H."/>
            <person name="Sandor L."/>
            <person name="Lipzen A."/>
            <person name="Clum A."/>
            <person name="Barry K."/>
            <person name="Grigoriev I.V."/>
            <person name="Martin F.M."/>
            <person name="Stajich J.E."/>
            <person name="Smith M.E."/>
            <person name="Bonito G."/>
            <person name="Spatafora J.W."/>
        </authorList>
    </citation>
    <scope>NUCLEOTIDE SEQUENCE [LARGE SCALE GENOMIC DNA]</scope>
    <source>
        <strain evidence="1 2">GMNB39</strain>
    </source>
</reference>
<name>A0A433DG08_9FUNG</name>
<protein>
    <submittedName>
        <fullName evidence="1">Uncharacterized protein</fullName>
    </submittedName>
</protein>
<organism evidence="1 2">
    <name type="scientific">Jimgerdemannia flammicorona</name>
    <dbReference type="NCBI Taxonomy" id="994334"/>
    <lineage>
        <taxon>Eukaryota</taxon>
        <taxon>Fungi</taxon>
        <taxon>Fungi incertae sedis</taxon>
        <taxon>Mucoromycota</taxon>
        <taxon>Mucoromycotina</taxon>
        <taxon>Endogonomycetes</taxon>
        <taxon>Endogonales</taxon>
        <taxon>Endogonaceae</taxon>
        <taxon>Jimgerdemannia</taxon>
    </lineage>
</organism>
<proteinExistence type="predicted"/>
<gene>
    <name evidence="1" type="ORF">BC936DRAFT_141503</name>
</gene>
<keyword evidence="2" id="KW-1185">Reference proteome</keyword>
<sequence>MAAAPFDIIPHELVCIILHTTLHFVSADFFWSARHVCRTWRDIVDAEILKMAAASFGRYGEARLEILALSGTETTHYIGITTHYTHIDFTTGLVHFDCASPSSSSSSSSTTIVQPPSATILHELSMFKLILNDRDDDDCAATTSPYQTLVLYPYHDSTSISMTPTHTRSQKVFCYIDILLSPARRRFRRTSEFPKSEEVAGQLGATRELRWRDVVVVYRMRVVGVGAGAAWHVDRDAGRAEVGDGSAAGVRPMVGVEFMEVRLKVEQVLSLLSCGCEMGYPAGR</sequence>
<evidence type="ECO:0000313" key="2">
    <source>
        <dbReference type="Proteomes" id="UP000268093"/>
    </source>
</evidence>